<proteinExistence type="predicted"/>
<gene>
    <name evidence="1" type="ORF">LCGC14_2727530</name>
</gene>
<dbReference type="AlphaFoldDB" id="A0A0F9BHA0"/>
<reference evidence="1" key="1">
    <citation type="journal article" date="2015" name="Nature">
        <title>Complex archaea that bridge the gap between prokaryotes and eukaryotes.</title>
        <authorList>
            <person name="Spang A."/>
            <person name="Saw J.H."/>
            <person name="Jorgensen S.L."/>
            <person name="Zaremba-Niedzwiedzka K."/>
            <person name="Martijn J."/>
            <person name="Lind A.E."/>
            <person name="van Eijk R."/>
            <person name="Schleper C."/>
            <person name="Guy L."/>
            <person name="Ettema T.J."/>
        </authorList>
    </citation>
    <scope>NUCLEOTIDE SEQUENCE</scope>
</reference>
<organism evidence="1">
    <name type="scientific">marine sediment metagenome</name>
    <dbReference type="NCBI Taxonomy" id="412755"/>
    <lineage>
        <taxon>unclassified sequences</taxon>
        <taxon>metagenomes</taxon>
        <taxon>ecological metagenomes</taxon>
    </lineage>
</organism>
<dbReference type="EMBL" id="LAZR01049292">
    <property type="protein sequence ID" value="KKK89994.1"/>
    <property type="molecule type" value="Genomic_DNA"/>
</dbReference>
<protein>
    <submittedName>
        <fullName evidence="1">Uncharacterized protein</fullName>
    </submittedName>
</protein>
<comment type="caution">
    <text evidence="1">The sequence shown here is derived from an EMBL/GenBank/DDBJ whole genome shotgun (WGS) entry which is preliminary data.</text>
</comment>
<name>A0A0F9BHA0_9ZZZZ</name>
<accession>A0A0F9BHA0</accession>
<sequence>MNKKEQIKKLEKRIAQLEKRITALEAYPAQYWYPETPRKLIDWWWQPTDYGMISDTNTSEWVDANGNKWRIIGVYN</sequence>
<evidence type="ECO:0000313" key="1">
    <source>
        <dbReference type="EMBL" id="KKK89994.1"/>
    </source>
</evidence>